<reference evidence="2 3" key="1">
    <citation type="journal article" date="2009" name="Nature">
        <title>The Sorghum bicolor genome and the diversification of grasses.</title>
        <authorList>
            <person name="Paterson A.H."/>
            <person name="Bowers J.E."/>
            <person name="Bruggmann R."/>
            <person name="Dubchak I."/>
            <person name="Grimwood J."/>
            <person name="Gundlach H."/>
            <person name="Haberer G."/>
            <person name="Hellsten U."/>
            <person name="Mitros T."/>
            <person name="Poliakov A."/>
            <person name="Schmutz J."/>
            <person name="Spannagl M."/>
            <person name="Tang H."/>
            <person name="Wang X."/>
            <person name="Wicker T."/>
            <person name="Bharti A.K."/>
            <person name="Chapman J."/>
            <person name="Feltus F.A."/>
            <person name="Gowik U."/>
            <person name="Grigoriev I.V."/>
            <person name="Lyons E."/>
            <person name="Maher C.A."/>
            <person name="Martis M."/>
            <person name="Narechania A."/>
            <person name="Otillar R.P."/>
            <person name="Penning B.W."/>
            <person name="Salamov A.A."/>
            <person name="Wang Y."/>
            <person name="Zhang L."/>
            <person name="Carpita N.C."/>
            <person name="Freeling M."/>
            <person name="Gingle A.R."/>
            <person name="Hash C.T."/>
            <person name="Keller B."/>
            <person name="Klein P."/>
            <person name="Kresovich S."/>
            <person name="McCann M.C."/>
            <person name="Ming R."/>
            <person name="Peterson D.G."/>
            <person name="Mehboob-ur-Rahman"/>
            <person name="Ware D."/>
            <person name="Westhoff P."/>
            <person name="Mayer K.F."/>
            <person name="Messing J."/>
            <person name="Rokhsar D.S."/>
        </authorList>
    </citation>
    <scope>NUCLEOTIDE SEQUENCE [LARGE SCALE GENOMIC DNA]</scope>
    <source>
        <strain evidence="3">cv. BTx623</strain>
    </source>
</reference>
<evidence type="ECO:0000313" key="3">
    <source>
        <dbReference type="Proteomes" id="UP000000768"/>
    </source>
</evidence>
<dbReference type="AlphaFoldDB" id="A0A1Z5RG80"/>
<evidence type="ECO:0000256" key="1">
    <source>
        <dbReference type="SAM" id="MobiDB-lite"/>
    </source>
</evidence>
<dbReference type="Proteomes" id="UP000000768">
    <property type="component" value="Chromosome 6"/>
</dbReference>
<feature type="compositionally biased region" description="Basic residues" evidence="1">
    <location>
        <begin position="35"/>
        <end position="48"/>
    </location>
</feature>
<feature type="compositionally biased region" description="Basic and acidic residues" evidence="1">
    <location>
        <begin position="1"/>
        <end position="25"/>
    </location>
</feature>
<feature type="non-terminal residue" evidence="2">
    <location>
        <position position="1"/>
    </location>
</feature>
<gene>
    <name evidence="2" type="ORF">SORBI_3006G238900</name>
</gene>
<evidence type="ECO:0000313" key="2">
    <source>
        <dbReference type="EMBL" id="OQU82435.1"/>
    </source>
</evidence>
<feature type="region of interest" description="Disordered" evidence="1">
    <location>
        <begin position="1"/>
        <end position="60"/>
    </location>
</feature>
<organism evidence="2 3">
    <name type="scientific">Sorghum bicolor</name>
    <name type="common">Sorghum</name>
    <name type="synonym">Sorghum vulgare</name>
    <dbReference type="NCBI Taxonomy" id="4558"/>
    <lineage>
        <taxon>Eukaryota</taxon>
        <taxon>Viridiplantae</taxon>
        <taxon>Streptophyta</taxon>
        <taxon>Embryophyta</taxon>
        <taxon>Tracheophyta</taxon>
        <taxon>Spermatophyta</taxon>
        <taxon>Magnoliopsida</taxon>
        <taxon>Liliopsida</taxon>
        <taxon>Poales</taxon>
        <taxon>Poaceae</taxon>
        <taxon>PACMAD clade</taxon>
        <taxon>Panicoideae</taxon>
        <taxon>Andropogonodae</taxon>
        <taxon>Andropogoneae</taxon>
        <taxon>Sorghinae</taxon>
        <taxon>Sorghum</taxon>
    </lineage>
</organism>
<dbReference type="EMBL" id="CM000765">
    <property type="protein sequence ID" value="OQU82435.1"/>
    <property type="molecule type" value="Genomic_DNA"/>
</dbReference>
<dbReference type="Gramene" id="OQU82435">
    <property type="protein sequence ID" value="OQU82435"/>
    <property type="gene ID" value="SORBI_3006G238900"/>
</dbReference>
<accession>A0A1Z5RG80</accession>
<feature type="compositionally biased region" description="Basic and acidic residues" evidence="1">
    <location>
        <begin position="49"/>
        <end position="58"/>
    </location>
</feature>
<keyword evidence="3" id="KW-1185">Reference proteome</keyword>
<protein>
    <submittedName>
        <fullName evidence="2">Uncharacterized protein</fullName>
    </submittedName>
</protein>
<proteinExistence type="predicted"/>
<dbReference type="InParanoid" id="A0A1Z5RG80"/>
<reference evidence="3" key="2">
    <citation type="journal article" date="2018" name="Plant J.">
        <title>The Sorghum bicolor reference genome: improved assembly, gene annotations, a transcriptome atlas, and signatures of genome organization.</title>
        <authorList>
            <person name="McCormick R.F."/>
            <person name="Truong S.K."/>
            <person name="Sreedasyam A."/>
            <person name="Jenkins J."/>
            <person name="Shu S."/>
            <person name="Sims D."/>
            <person name="Kennedy M."/>
            <person name="Amirebrahimi M."/>
            <person name="Weers B.D."/>
            <person name="McKinley B."/>
            <person name="Mattison A."/>
            <person name="Morishige D.T."/>
            <person name="Grimwood J."/>
            <person name="Schmutz J."/>
            <person name="Mullet J.E."/>
        </authorList>
    </citation>
    <scope>NUCLEOTIDE SEQUENCE [LARGE SCALE GENOMIC DNA]</scope>
    <source>
        <strain evidence="3">cv. BTx623</strain>
    </source>
</reference>
<name>A0A1Z5RG80_SORBI</name>
<sequence>TCDDDGLRTRRREWSAGSRRREGLSRRRSSGSSRGGRRRRRGGKKRRNERGEGAREGGEDIGCEAGVGSLIRPTDFSAILASRSGAPVASDARAHVASHRDGGCTGGTLLRRGLIDGSGWFLIPLSRRIACAQHSACVQFQTNTTR</sequence>